<proteinExistence type="predicted"/>
<dbReference type="AlphaFoldDB" id="A0A2N1PJK1"/>
<accession>A0A2N1PJK1</accession>
<protein>
    <submittedName>
        <fullName evidence="1">Uncharacterized protein</fullName>
    </submittedName>
</protein>
<evidence type="ECO:0000313" key="1">
    <source>
        <dbReference type="EMBL" id="PKK88510.1"/>
    </source>
</evidence>
<comment type="caution">
    <text evidence="1">The sequence shown here is derived from an EMBL/GenBank/DDBJ whole genome shotgun (WGS) entry which is preliminary data.</text>
</comment>
<name>A0A2N1PJK1_9BACT</name>
<sequence length="108" mass="12307">MNSKPDLPLSLNDCAEKSDRNHERLFRKVFYLYYDAAVNSTGHPLAHPLEKTFSPLTAIASPALCALGQQGNLNIPFFVVYSVFRTSEKVWNFSISLINLDARVTWMW</sequence>
<organism evidence="1 2">
    <name type="scientific">Candidatus Wallbacteria bacterium HGW-Wallbacteria-1</name>
    <dbReference type="NCBI Taxonomy" id="2013854"/>
    <lineage>
        <taxon>Bacteria</taxon>
        <taxon>Candidatus Walliibacteriota</taxon>
    </lineage>
</organism>
<dbReference type="Proteomes" id="UP000233256">
    <property type="component" value="Unassembled WGS sequence"/>
</dbReference>
<gene>
    <name evidence="1" type="ORF">CVV64_18580</name>
</gene>
<reference evidence="1 2" key="1">
    <citation type="journal article" date="2017" name="ISME J.">
        <title>Potential for microbial H2 and metal transformations associated with novel bacteria and archaea in deep terrestrial subsurface sediments.</title>
        <authorList>
            <person name="Hernsdorf A.W."/>
            <person name="Amano Y."/>
            <person name="Miyakawa K."/>
            <person name="Ise K."/>
            <person name="Suzuki Y."/>
            <person name="Anantharaman K."/>
            <person name="Probst A."/>
            <person name="Burstein D."/>
            <person name="Thomas B.C."/>
            <person name="Banfield J.F."/>
        </authorList>
    </citation>
    <scope>NUCLEOTIDE SEQUENCE [LARGE SCALE GENOMIC DNA]</scope>
    <source>
        <strain evidence="1">HGW-Wallbacteria-1</strain>
    </source>
</reference>
<dbReference type="EMBL" id="PGXC01000044">
    <property type="protein sequence ID" value="PKK88510.1"/>
    <property type="molecule type" value="Genomic_DNA"/>
</dbReference>
<evidence type="ECO:0000313" key="2">
    <source>
        <dbReference type="Proteomes" id="UP000233256"/>
    </source>
</evidence>